<dbReference type="EMBL" id="JAWRVI010000131">
    <property type="protein sequence ID" value="KAK4075185.1"/>
    <property type="molecule type" value="Genomic_DNA"/>
</dbReference>
<reference evidence="1 2" key="1">
    <citation type="journal article" date="2024" name="Microbiol. Resour. Announc.">
        <title>Genome annotations for the ascomycete fungi Trichoderma harzianum, Trichoderma aggressivum, and Purpureocillium lilacinum.</title>
        <authorList>
            <person name="Beijen E.P.W."/>
            <person name="Ohm R.A."/>
        </authorList>
    </citation>
    <scope>NUCLEOTIDE SEQUENCE [LARGE SCALE GENOMIC DNA]</scope>
    <source>
        <strain evidence="1 2">CBS 150709</strain>
    </source>
</reference>
<accession>A0ABR0BFY4</accession>
<keyword evidence="2" id="KW-1185">Reference proteome</keyword>
<comment type="caution">
    <text evidence="1">The sequence shown here is derived from an EMBL/GenBank/DDBJ whole genome shotgun (WGS) entry which is preliminary data.</text>
</comment>
<evidence type="ECO:0000313" key="1">
    <source>
        <dbReference type="EMBL" id="KAK4075185.1"/>
    </source>
</evidence>
<organism evidence="1 2">
    <name type="scientific">Purpureocillium lilacinum</name>
    <name type="common">Paecilomyces lilacinus</name>
    <dbReference type="NCBI Taxonomy" id="33203"/>
    <lineage>
        <taxon>Eukaryota</taxon>
        <taxon>Fungi</taxon>
        <taxon>Dikarya</taxon>
        <taxon>Ascomycota</taxon>
        <taxon>Pezizomycotina</taxon>
        <taxon>Sordariomycetes</taxon>
        <taxon>Hypocreomycetidae</taxon>
        <taxon>Hypocreales</taxon>
        <taxon>Ophiocordycipitaceae</taxon>
        <taxon>Purpureocillium</taxon>
    </lineage>
</organism>
<evidence type="ECO:0000313" key="2">
    <source>
        <dbReference type="Proteomes" id="UP001287286"/>
    </source>
</evidence>
<dbReference type="Proteomes" id="UP001287286">
    <property type="component" value="Unassembled WGS sequence"/>
</dbReference>
<protein>
    <submittedName>
        <fullName evidence="1">Uncharacterized protein</fullName>
    </submittedName>
</protein>
<gene>
    <name evidence="1" type="ORF">Purlil1_12770</name>
</gene>
<proteinExistence type="predicted"/>
<name>A0ABR0BFY4_PURLI</name>
<sequence length="130" mass="14464">MIPVALRATSLFPQGTKQTQCAPESGQCTLPPRRYDVGSWTMYVFKGDVNNWATVFPGNAQYICAQAPPARHEPDTAGDGMNWTERRHCRATGCYSAFRGDPMVSSDQQKRPLANMYSDDLICSSRNPED</sequence>